<comment type="caution">
    <text evidence="2">The sequence shown here is derived from an EMBL/GenBank/DDBJ whole genome shotgun (WGS) entry which is preliminary data.</text>
</comment>
<dbReference type="Gene3D" id="2.60.40.1180">
    <property type="entry name" value="Golgi alpha-mannosidase II"/>
    <property type="match status" value="1"/>
</dbReference>
<evidence type="ECO:0000313" key="2">
    <source>
        <dbReference type="EMBL" id="CAK9253610.1"/>
    </source>
</evidence>
<keyword evidence="3" id="KW-1185">Reference proteome</keyword>
<dbReference type="InterPro" id="IPR039514">
    <property type="entry name" value="6GAL-like"/>
</dbReference>
<dbReference type="PANTHER" id="PTHR42767">
    <property type="entry name" value="ENDO-BETA-1,6-GALACTANASE"/>
    <property type="match status" value="1"/>
</dbReference>
<dbReference type="Gene3D" id="3.20.20.80">
    <property type="entry name" value="Glycosidases"/>
    <property type="match status" value="1"/>
</dbReference>
<accession>A0ABP0VGN3</accession>
<gene>
    <name evidence="2" type="ORF">CSSPJE1EN1_LOCUS28988</name>
</gene>
<dbReference type="InterPro" id="IPR013780">
    <property type="entry name" value="Glyco_hydro_b"/>
</dbReference>
<evidence type="ECO:0000259" key="1">
    <source>
        <dbReference type="Pfam" id="PF14587"/>
    </source>
</evidence>
<evidence type="ECO:0000313" key="3">
    <source>
        <dbReference type="Proteomes" id="UP001497444"/>
    </source>
</evidence>
<organism evidence="2 3">
    <name type="scientific">Sphagnum jensenii</name>
    <dbReference type="NCBI Taxonomy" id="128206"/>
    <lineage>
        <taxon>Eukaryota</taxon>
        <taxon>Viridiplantae</taxon>
        <taxon>Streptophyta</taxon>
        <taxon>Embryophyta</taxon>
        <taxon>Bryophyta</taxon>
        <taxon>Sphagnophytina</taxon>
        <taxon>Sphagnopsida</taxon>
        <taxon>Sphagnales</taxon>
        <taxon>Sphagnaceae</taxon>
        <taxon>Sphagnum</taxon>
    </lineage>
</organism>
<feature type="domain" description="Endo-beta-1,6-galactanase-like" evidence="1">
    <location>
        <begin position="47"/>
        <end position="178"/>
    </location>
</feature>
<dbReference type="Proteomes" id="UP001497444">
    <property type="component" value="Unassembled WGS sequence"/>
</dbReference>
<dbReference type="InterPro" id="IPR039743">
    <property type="entry name" value="6GAL/EXGAL"/>
</dbReference>
<dbReference type="InterPro" id="IPR017853">
    <property type="entry name" value="GH"/>
</dbReference>
<protein>
    <recommendedName>
        <fullName evidence="1">Endo-beta-1,6-galactanase-like domain-containing protein</fullName>
    </recommendedName>
</protein>
<sequence>MNIARYNVGGCSWNSINKETMVVSPKIPKFKQVEGFWLNWDSTDPNSSSWKWDVDKKQQEMMQKAKVRGANKFELFSNSPMWWMLNNHNPSGADNGGNNLQSWNYDKFAIYLATVAKYASDHWGINFASVEAFNEASSDWWKSGGTQEGCHISSEVQQKLIEYLRSELDKRGLHNTIISASDETSYDLAITVWNSFSSVTKSKVGRVNVHGYQYKGGKRDLLYKIVQDDKKALWNSEYGEGDSNGMPLAENLSLDLYWLHPTAWVYWQPFDYGGWGLIQADGTNGWLGPVNTKYYVLAQYSRHIRKGMHIIDSGNSDTVAAYDHLSHRLAIVTLNHGTAQSITYDLSNFSKVSGDGAGLVRRWITDTGSGEHYVMHNDLHLNGKSLTASFTANTVQTFEIDNVLI</sequence>
<proteinExistence type="predicted"/>
<name>A0ABP0VGN3_9BRYO</name>
<reference evidence="2" key="1">
    <citation type="submission" date="2024-02" db="EMBL/GenBank/DDBJ databases">
        <authorList>
            <consortium name="ELIXIR-Norway"/>
            <consortium name="Elixir Norway"/>
        </authorList>
    </citation>
    <scope>NUCLEOTIDE SEQUENCE</scope>
</reference>
<dbReference type="EMBL" id="CAXAQS010000914">
    <property type="protein sequence ID" value="CAK9253610.1"/>
    <property type="molecule type" value="Genomic_DNA"/>
</dbReference>
<dbReference type="Pfam" id="PF14587">
    <property type="entry name" value="Glyco_hydr_30_2"/>
    <property type="match status" value="1"/>
</dbReference>
<dbReference type="PANTHER" id="PTHR42767:SF1">
    <property type="entry name" value="ENDO-BETA-1,6-GALACTANASE-LIKE DOMAIN-CONTAINING PROTEIN"/>
    <property type="match status" value="1"/>
</dbReference>
<dbReference type="SUPFAM" id="SSF51445">
    <property type="entry name" value="(Trans)glycosidases"/>
    <property type="match status" value="1"/>
</dbReference>